<keyword evidence="1" id="KW-0472">Membrane</keyword>
<feature type="domain" description="PAS" evidence="2">
    <location>
        <begin position="155"/>
        <end position="224"/>
    </location>
</feature>
<proteinExistence type="predicted"/>
<feature type="transmembrane region" description="Helical" evidence="1">
    <location>
        <begin position="6"/>
        <end position="29"/>
    </location>
</feature>
<dbReference type="InterPro" id="IPR035965">
    <property type="entry name" value="PAS-like_dom_sf"/>
</dbReference>
<dbReference type="Proteomes" id="UP001205601">
    <property type="component" value="Unassembled WGS sequence"/>
</dbReference>
<keyword evidence="4" id="KW-1185">Reference proteome</keyword>
<dbReference type="SUPFAM" id="SSF55785">
    <property type="entry name" value="PYP-like sensor domain (PAS domain)"/>
    <property type="match status" value="2"/>
</dbReference>
<name>A0ABT2NTK9_9RHOB</name>
<evidence type="ECO:0000313" key="3">
    <source>
        <dbReference type="EMBL" id="MCT8331259.1"/>
    </source>
</evidence>
<dbReference type="Pfam" id="PF12860">
    <property type="entry name" value="PAS_7"/>
    <property type="match status" value="1"/>
</dbReference>
<reference evidence="4" key="1">
    <citation type="submission" date="2023-07" db="EMBL/GenBank/DDBJ databases">
        <title>Defluviimonas sediminis sp. nov., isolated from mangrove sediment.</title>
        <authorList>
            <person name="Liu L."/>
            <person name="Li J."/>
            <person name="Huang Y."/>
            <person name="Pan J."/>
            <person name="Li M."/>
        </authorList>
    </citation>
    <scope>NUCLEOTIDE SEQUENCE [LARGE SCALE GENOMIC DNA]</scope>
    <source>
        <strain evidence="4">FT324</strain>
    </source>
</reference>
<dbReference type="Pfam" id="PF13188">
    <property type="entry name" value="PAS_8"/>
    <property type="match status" value="1"/>
</dbReference>
<dbReference type="EMBL" id="JAOCQF010000003">
    <property type="protein sequence ID" value="MCT8331259.1"/>
    <property type="molecule type" value="Genomic_DNA"/>
</dbReference>
<sequence>MPSSLVLAVLVTTSAFSAALFGLMAIAMIDNWRCARLRRDANSSTAEPYVFLFDDHDLIDASTPARALLRSLPTGSSDWNRLVAFLAPRFAGFAASSNAVPGPEGQEFRSADGSVLEFTGGAGLPHRLLLLPGEGAGQDLRIDALCHRAQEDEVASLRDVFNALPMPVWRTDSEGTVIWANAAYLSVSAAAAGCLEEELSWPLPNLLDLLTSTRDVGPRRIAVPGPQRRWFQIDTAPSGDFLLHVATPCDALVRAETTRDELMQTLAKTFADLPIGLAVFDRQRQLALFNPALSDLTDLGPEFLTMRPGFHDFFDRLREKRMIPEPRDYHGWRQAIADIETAAAAGHYEDTWNLPAGATYRVTARPHPDGALALWFEDVSADMSLTRRFRAEVQTCQAVFDSLDVAVAVFSAAGVMTLSNTAFSDFWGFEDSVATIPVDAADLAALWQAQTEPTRVWDDLVRYLSELGEREPWRAEVRRLAGLCVVLDARPLSGGSTMVEFRTEGARHVPRCSQPGMGAVPAI</sequence>
<organism evidence="3 4">
    <name type="scientific">Albidovulum sediminis</name>
    <dbReference type="NCBI Taxonomy" id="3066345"/>
    <lineage>
        <taxon>Bacteria</taxon>
        <taxon>Pseudomonadati</taxon>
        <taxon>Pseudomonadota</taxon>
        <taxon>Alphaproteobacteria</taxon>
        <taxon>Rhodobacterales</taxon>
        <taxon>Paracoccaceae</taxon>
        <taxon>Albidovulum</taxon>
    </lineage>
</organism>
<evidence type="ECO:0000259" key="2">
    <source>
        <dbReference type="SMART" id="SM00091"/>
    </source>
</evidence>
<accession>A0ABT2NTK9</accession>
<keyword evidence="1" id="KW-1133">Transmembrane helix</keyword>
<protein>
    <submittedName>
        <fullName evidence="3">PAS-domain containing protein</fullName>
    </submittedName>
</protein>
<evidence type="ECO:0000256" key="1">
    <source>
        <dbReference type="SAM" id="Phobius"/>
    </source>
</evidence>
<dbReference type="InterPro" id="IPR000014">
    <property type="entry name" value="PAS"/>
</dbReference>
<dbReference type="SMART" id="SM00091">
    <property type="entry name" value="PAS"/>
    <property type="match status" value="2"/>
</dbReference>
<feature type="domain" description="PAS" evidence="2">
    <location>
        <begin position="264"/>
        <end position="331"/>
    </location>
</feature>
<comment type="caution">
    <text evidence="3">The sequence shown here is derived from an EMBL/GenBank/DDBJ whole genome shotgun (WGS) entry which is preliminary data.</text>
</comment>
<dbReference type="RefSeq" id="WP_261497138.1">
    <property type="nucleotide sequence ID" value="NZ_JAOCQF010000003.1"/>
</dbReference>
<keyword evidence="1" id="KW-0812">Transmembrane</keyword>
<gene>
    <name evidence="3" type="ORF">N5I32_17205</name>
</gene>
<evidence type="ECO:0000313" key="4">
    <source>
        <dbReference type="Proteomes" id="UP001205601"/>
    </source>
</evidence>